<evidence type="ECO:0000313" key="7">
    <source>
        <dbReference type="Proteomes" id="UP000321580"/>
    </source>
</evidence>
<dbReference type="GO" id="GO:0005737">
    <property type="term" value="C:cytoplasm"/>
    <property type="evidence" value="ECO:0007669"/>
    <property type="project" value="TreeGrafter"/>
</dbReference>
<comment type="caution">
    <text evidence="6">The sequence shown here is derived from an EMBL/GenBank/DDBJ whole genome shotgun (WGS) entry which is preliminary data.</text>
</comment>
<dbReference type="PRINTS" id="PR00300">
    <property type="entry name" value="CLPPROTEASEA"/>
</dbReference>
<proteinExistence type="predicted"/>
<keyword evidence="3" id="KW-0143">Chaperone</keyword>
<dbReference type="Gene3D" id="1.10.8.60">
    <property type="match status" value="1"/>
</dbReference>
<dbReference type="GO" id="GO:0005524">
    <property type="term" value="F:ATP binding"/>
    <property type="evidence" value="ECO:0007669"/>
    <property type="project" value="UniProtKB-KW"/>
</dbReference>
<sequence length="1098" mass="125749">MPLVKLNIPTLVSDQVIDEQKQFVLRPLFLEYPVVLRRRYDNAILQYQKEVKKIFRGYRLSRPKADQLLWYLFNPELHYQQFELEFNLNRQLVKGAFAAVSFGLQGHTFVCLPGLNNFMFLSSAATSSDLRSECRKHIRKLMSDFQADDPDNFNTQDYLARPQEFIHEVEVTVNIAYQPFEFEEKSPMAFLSSLLEGTEFDGVQEMEKVGQDWNGLYPTELSRAYQQDELVEQLYQLIYHSQETPIALVGPEGVGKHTMVQEAIWRYRSETYGKAKGRQQRIWRVDPTRIIAGMSVVGMWQKRTEAIIRFAINPTENSRGCDKILIDNPIALLRIGKSAQNDMNLSDVLQPYLEQRQFQLILIATPEEWKALQEQGRRFSSLFRLLRIQEPPLSKVIDIILEKRRQLEREQDTSISIKAIEELLSIQRNFLRRKPLPGSVIRLMQQLAVKHRLGYVDSPEVRAEFQAISGMKEQAFANTSPAGAEETARQIGQKLVGQPQAVQALADVAHLVQAKLTNPNKPISSFLFVGPTGVGKTQAAKVLCEHLTGDAQQLVRFDMNEYIDSSGVQRLIGDYYNPEGQLTGAVRYRPFSILLLDEIEKAHPLVHDLLLQVLDDGRLTDSLGRTVDFSNTIIILTSNAGAREAGSQLGFQTDEQAQAHAYRRAMEQTFRPEFINRIDHTVVFNPLQPEHILGIARLQIQELLSRDGFVRRATILNISQEALQWVSHRGFDPRMGGRALKRQIERDLTVLSAEQLLVNPQSEAPIIFEIGLQGQRLSPKVTPLSFVEELSEGWLPHLPEETRGKAFYNQLLRSLEKLRENLSRYEENKEQHTPLVFEDGQPAGGLNWQYYHFKAKVEEAREAIRNISLGFRDKYYKIGPAIPLRLKAVNIVPKSDWSTKGLRENVKDRLFQKEGIQEISDAYQYAKVQFDSLKSEFLNNYLKVALFNLQQQALLGQRPAKTTLRVRSLINDRGQEQALYLLRRYEAFFQMLDLSHQWPEDSPYFTLEAYGIKELLAGETGVHLFYYAHQSPIPIQVAFGDKPTADGPLDVVRVYHGNHTVTDIRSGFSNDFNFTSAELFLMVYAGIPQKVRQAIAPV</sequence>
<dbReference type="Proteomes" id="UP000321580">
    <property type="component" value="Unassembled WGS sequence"/>
</dbReference>
<evidence type="ECO:0000256" key="2">
    <source>
        <dbReference type="ARBA" id="ARBA00022840"/>
    </source>
</evidence>
<dbReference type="SMART" id="SM01086">
    <property type="entry name" value="ClpB_D2-small"/>
    <property type="match status" value="1"/>
</dbReference>
<dbReference type="InterPro" id="IPR050130">
    <property type="entry name" value="ClpA_ClpB"/>
</dbReference>
<evidence type="ECO:0000313" key="6">
    <source>
        <dbReference type="EMBL" id="TXB64864.1"/>
    </source>
</evidence>
<dbReference type="PANTHER" id="PTHR11638:SF18">
    <property type="entry name" value="HEAT SHOCK PROTEIN 104"/>
    <property type="match status" value="1"/>
</dbReference>
<dbReference type="Pfam" id="PF07724">
    <property type="entry name" value="AAA_2"/>
    <property type="match status" value="1"/>
</dbReference>
<dbReference type="InterPro" id="IPR003959">
    <property type="entry name" value="ATPase_AAA_core"/>
</dbReference>
<dbReference type="InterPro" id="IPR027417">
    <property type="entry name" value="P-loop_NTPase"/>
</dbReference>
<feature type="domain" description="Clp ATPase C-terminal" evidence="5">
    <location>
        <begin position="687"/>
        <end position="772"/>
    </location>
</feature>
<dbReference type="InterPro" id="IPR019489">
    <property type="entry name" value="Clp_ATPase_C"/>
</dbReference>
<dbReference type="GO" id="GO:0008233">
    <property type="term" value="F:peptidase activity"/>
    <property type="evidence" value="ECO:0007669"/>
    <property type="project" value="UniProtKB-KW"/>
</dbReference>
<dbReference type="AlphaFoldDB" id="A0A5C6RSE5"/>
<keyword evidence="6" id="KW-0645">Protease</keyword>
<dbReference type="Pfam" id="PF10431">
    <property type="entry name" value="ClpB_D2-small"/>
    <property type="match status" value="1"/>
</dbReference>
<dbReference type="OrthoDB" id="1488635at2"/>
<dbReference type="CDD" id="cd19499">
    <property type="entry name" value="RecA-like_ClpB_Hsp104-like"/>
    <property type="match status" value="1"/>
</dbReference>
<protein>
    <submittedName>
        <fullName evidence="6">ATP-dependent Clp protease ATP-binding subunit</fullName>
    </submittedName>
</protein>
<dbReference type="EMBL" id="VOOR01000010">
    <property type="protein sequence ID" value="TXB64864.1"/>
    <property type="molecule type" value="Genomic_DNA"/>
</dbReference>
<keyword evidence="7" id="KW-1185">Reference proteome</keyword>
<feature type="domain" description="AAA+ ATPase" evidence="4">
    <location>
        <begin position="522"/>
        <end position="655"/>
    </location>
</feature>
<dbReference type="InterPro" id="IPR001270">
    <property type="entry name" value="ClpA/B"/>
</dbReference>
<reference evidence="6 7" key="1">
    <citation type="submission" date="2019-08" db="EMBL/GenBank/DDBJ databases">
        <title>Genome of Phaeodactylibacter luteus.</title>
        <authorList>
            <person name="Bowman J.P."/>
        </authorList>
    </citation>
    <scope>NUCLEOTIDE SEQUENCE [LARGE SCALE GENOMIC DNA]</scope>
    <source>
        <strain evidence="6 7">KCTC 42180</strain>
    </source>
</reference>
<dbReference type="PANTHER" id="PTHR11638">
    <property type="entry name" value="ATP-DEPENDENT CLP PROTEASE"/>
    <property type="match status" value="1"/>
</dbReference>
<dbReference type="RefSeq" id="WP_147166631.1">
    <property type="nucleotide sequence ID" value="NZ_VOOR01000010.1"/>
</dbReference>
<evidence type="ECO:0000256" key="1">
    <source>
        <dbReference type="ARBA" id="ARBA00022741"/>
    </source>
</evidence>
<feature type="domain" description="AAA+ ATPase" evidence="4">
    <location>
        <begin position="242"/>
        <end position="403"/>
    </location>
</feature>
<dbReference type="GO" id="GO:0034605">
    <property type="term" value="P:cellular response to heat"/>
    <property type="evidence" value="ECO:0007669"/>
    <property type="project" value="TreeGrafter"/>
</dbReference>
<dbReference type="InterPro" id="IPR003593">
    <property type="entry name" value="AAA+_ATPase"/>
</dbReference>
<keyword evidence="6" id="KW-0378">Hydrolase</keyword>
<keyword evidence="2 6" id="KW-0067">ATP-binding</keyword>
<organism evidence="6 7">
    <name type="scientific">Phaeodactylibacter luteus</name>
    <dbReference type="NCBI Taxonomy" id="1564516"/>
    <lineage>
        <taxon>Bacteria</taxon>
        <taxon>Pseudomonadati</taxon>
        <taxon>Bacteroidota</taxon>
        <taxon>Saprospiria</taxon>
        <taxon>Saprospirales</taxon>
        <taxon>Haliscomenobacteraceae</taxon>
        <taxon>Phaeodactylibacter</taxon>
    </lineage>
</organism>
<gene>
    <name evidence="6" type="ORF">FRY97_06455</name>
</gene>
<dbReference type="SUPFAM" id="SSF52540">
    <property type="entry name" value="P-loop containing nucleoside triphosphate hydrolases"/>
    <property type="match status" value="2"/>
</dbReference>
<name>A0A5C6RSE5_9BACT</name>
<dbReference type="GO" id="GO:0016887">
    <property type="term" value="F:ATP hydrolysis activity"/>
    <property type="evidence" value="ECO:0007669"/>
    <property type="project" value="InterPro"/>
</dbReference>
<evidence type="ECO:0000259" key="5">
    <source>
        <dbReference type="SMART" id="SM01086"/>
    </source>
</evidence>
<dbReference type="Gene3D" id="3.40.50.300">
    <property type="entry name" value="P-loop containing nucleotide triphosphate hydrolases"/>
    <property type="match status" value="2"/>
</dbReference>
<evidence type="ECO:0000256" key="3">
    <source>
        <dbReference type="ARBA" id="ARBA00023186"/>
    </source>
</evidence>
<dbReference type="SMART" id="SM00382">
    <property type="entry name" value="AAA"/>
    <property type="match status" value="2"/>
</dbReference>
<keyword evidence="1" id="KW-0547">Nucleotide-binding</keyword>
<dbReference type="GO" id="GO:0006508">
    <property type="term" value="P:proteolysis"/>
    <property type="evidence" value="ECO:0007669"/>
    <property type="project" value="UniProtKB-KW"/>
</dbReference>
<evidence type="ECO:0000259" key="4">
    <source>
        <dbReference type="SMART" id="SM00382"/>
    </source>
</evidence>
<accession>A0A5C6RSE5</accession>